<gene>
    <name evidence="1" type="ORF">SUNI508_11677</name>
</gene>
<evidence type="ECO:0000313" key="2">
    <source>
        <dbReference type="Proteomes" id="UP001408356"/>
    </source>
</evidence>
<organism evidence="1 2">
    <name type="scientific">Seiridium unicorne</name>
    <dbReference type="NCBI Taxonomy" id="138068"/>
    <lineage>
        <taxon>Eukaryota</taxon>
        <taxon>Fungi</taxon>
        <taxon>Dikarya</taxon>
        <taxon>Ascomycota</taxon>
        <taxon>Pezizomycotina</taxon>
        <taxon>Sordariomycetes</taxon>
        <taxon>Xylariomycetidae</taxon>
        <taxon>Amphisphaeriales</taxon>
        <taxon>Sporocadaceae</taxon>
        <taxon>Seiridium</taxon>
    </lineage>
</organism>
<accession>A0ABR2UGL5</accession>
<dbReference type="Gene3D" id="2.160.20.10">
    <property type="entry name" value="Single-stranded right-handed beta-helix, Pectin lyase-like"/>
    <property type="match status" value="1"/>
</dbReference>
<dbReference type="InterPro" id="IPR011050">
    <property type="entry name" value="Pectin_lyase_fold/virulence"/>
</dbReference>
<keyword evidence="1" id="KW-0456">Lyase</keyword>
<dbReference type="GO" id="GO:0016829">
    <property type="term" value="F:lyase activity"/>
    <property type="evidence" value="ECO:0007669"/>
    <property type="project" value="UniProtKB-KW"/>
</dbReference>
<reference evidence="1 2" key="1">
    <citation type="journal article" date="2024" name="J. Plant Pathol.">
        <title>Sequence and assembly of the genome of Seiridium unicorne, isolate CBS 538.82, causal agent of cypress canker disease.</title>
        <authorList>
            <person name="Scali E."/>
            <person name="Rocca G.D."/>
            <person name="Danti R."/>
            <person name="Garbelotto M."/>
            <person name="Barberini S."/>
            <person name="Baroncelli R."/>
            <person name="Emiliani G."/>
        </authorList>
    </citation>
    <scope>NUCLEOTIDE SEQUENCE [LARGE SCALE GENOMIC DNA]</scope>
    <source>
        <strain evidence="1 2">BM-138-508</strain>
    </source>
</reference>
<dbReference type="Proteomes" id="UP001408356">
    <property type="component" value="Unassembled WGS sequence"/>
</dbReference>
<evidence type="ECO:0000313" key="1">
    <source>
        <dbReference type="EMBL" id="KAK9413734.1"/>
    </source>
</evidence>
<comment type="caution">
    <text evidence="1">The sequence shown here is derived from an EMBL/GenBank/DDBJ whole genome shotgun (WGS) entry which is preliminary data.</text>
</comment>
<proteinExistence type="predicted"/>
<name>A0ABR2UGL5_9PEZI</name>
<keyword evidence="2" id="KW-1185">Reference proteome</keyword>
<dbReference type="EMBL" id="JARVKF010000435">
    <property type="protein sequence ID" value="KAK9413734.1"/>
    <property type="molecule type" value="Genomic_DNA"/>
</dbReference>
<dbReference type="InterPro" id="IPR012334">
    <property type="entry name" value="Pectin_lyas_fold"/>
</dbReference>
<sequence>MGLRFVDVRNIIVQNIKITNLNQEYVWSGDALSLSGTSDIWIDHVTTSSLGRRYYRFGSDSSSGIAISNSFINGQRGNSATCDGHTYWGLEFVGSADQITFYSMPAPQSLVRDPLFHAVNVFAFNNGHLIEGGTTTGIGLYEGNHFEDVPIVLDSSYNGLMFASESADPSEYAAYLGRDCVENNLSNCGHFTGTDTSFVSKFEG</sequence>
<dbReference type="SUPFAM" id="SSF51126">
    <property type="entry name" value="Pectin lyase-like"/>
    <property type="match status" value="1"/>
</dbReference>
<protein>
    <submittedName>
        <fullName evidence="1">Pectin lyase E</fullName>
    </submittedName>
</protein>